<dbReference type="InterPro" id="IPR036866">
    <property type="entry name" value="RibonucZ/Hydroxyglut_hydro"/>
</dbReference>
<feature type="domain" description="Metallo-beta-lactamase" evidence="1">
    <location>
        <begin position="17"/>
        <end position="210"/>
    </location>
</feature>
<dbReference type="PANTHER" id="PTHR42951">
    <property type="entry name" value="METALLO-BETA-LACTAMASE DOMAIN-CONTAINING"/>
    <property type="match status" value="1"/>
</dbReference>
<name>A0ABT5Z016_9ACTN</name>
<dbReference type="InterPro" id="IPR001279">
    <property type="entry name" value="Metallo-B-lactamas"/>
</dbReference>
<evidence type="ECO:0000259" key="1">
    <source>
        <dbReference type="SMART" id="SM00849"/>
    </source>
</evidence>
<keyword evidence="3" id="KW-1185">Reference proteome</keyword>
<dbReference type="Proteomes" id="UP001220022">
    <property type="component" value="Unassembled WGS sequence"/>
</dbReference>
<dbReference type="Pfam" id="PF00753">
    <property type="entry name" value="Lactamase_B"/>
    <property type="match status" value="1"/>
</dbReference>
<dbReference type="EMBL" id="JARHTQ010000008">
    <property type="protein sequence ID" value="MDF2257012.1"/>
    <property type="molecule type" value="Genomic_DNA"/>
</dbReference>
<gene>
    <name evidence="2" type="ORF">P2L57_15145</name>
</gene>
<dbReference type="Gene3D" id="3.60.15.10">
    <property type="entry name" value="Ribonuclease Z/Hydroxyacylglutathione hydrolase-like"/>
    <property type="match status" value="1"/>
</dbReference>
<dbReference type="SUPFAM" id="SSF56281">
    <property type="entry name" value="Metallo-hydrolase/oxidoreductase"/>
    <property type="match status" value="1"/>
</dbReference>
<dbReference type="PANTHER" id="PTHR42951:SF17">
    <property type="entry name" value="METALLO-BETA-LACTAMASE DOMAIN-CONTAINING PROTEIN"/>
    <property type="match status" value="1"/>
</dbReference>
<reference evidence="2 3" key="1">
    <citation type="submission" date="2023-03" db="EMBL/GenBank/DDBJ databases">
        <title>Draft genome sequence of type strain Streptomyces ferralitis JCM 14344.</title>
        <authorList>
            <person name="Klaysubun C."/>
            <person name="Duangmal K."/>
        </authorList>
    </citation>
    <scope>NUCLEOTIDE SEQUENCE [LARGE SCALE GENOMIC DNA]</scope>
    <source>
        <strain evidence="2 3">JCM 14344</strain>
    </source>
</reference>
<evidence type="ECO:0000313" key="2">
    <source>
        <dbReference type="EMBL" id="MDF2257012.1"/>
    </source>
</evidence>
<evidence type="ECO:0000313" key="3">
    <source>
        <dbReference type="Proteomes" id="UP001220022"/>
    </source>
</evidence>
<organism evidence="2 3">
    <name type="scientific">Streptantibioticus ferralitis</name>
    <dbReference type="NCBI Taxonomy" id="236510"/>
    <lineage>
        <taxon>Bacteria</taxon>
        <taxon>Bacillati</taxon>
        <taxon>Actinomycetota</taxon>
        <taxon>Actinomycetes</taxon>
        <taxon>Kitasatosporales</taxon>
        <taxon>Streptomycetaceae</taxon>
        <taxon>Streptantibioticus</taxon>
    </lineage>
</organism>
<sequence length="244" mass="25878">METVQLASDIWMFRFAIGQAYAVRTADGFALVDCGAAGAERDILDALRGLGGRPEELRQIVLTHSHNDHGGSAAALVAATGATVAAGAADAPVIRGDVPEPPPVLSDWERPLYDSVVPNLPPMPRCRVDRELMDGDELDWGYPARILHIPGHTAGSIAVHLPDARAVFTGDTVANVEQLMLGVFNVDRDQAAASFRRLADLDVDIACFGHGEPIPHGAGDALRAVSLQGSDEARRGRLPGGEQR</sequence>
<accession>A0ABT5Z016</accession>
<dbReference type="CDD" id="cd07721">
    <property type="entry name" value="yflN-like_MBL-fold"/>
    <property type="match status" value="1"/>
</dbReference>
<dbReference type="RefSeq" id="WP_275814263.1">
    <property type="nucleotide sequence ID" value="NZ_BAAANM010000003.1"/>
</dbReference>
<dbReference type="SMART" id="SM00849">
    <property type="entry name" value="Lactamase_B"/>
    <property type="match status" value="1"/>
</dbReference>
<dbReference type="InterPro" id="IPR050855">
    <property type="entry name" value="NDM-1-like"/>
</dbReference>
<protein>
    <submittedName>
        <fullName evidence="2">MBL fold metallo-hydrolase</fullName>
    </submittedName>
</protein>
<comment type="caution">
    <text evidence="2">The sequence shown here is derived from an EMBL/GenBank/DDBJ whole genome shotgun (WGS) entry which is preliminary data.</text>
</comment>
<proteinExistence type="predicted"/>